<dbReference type="InterPro" id="IPR037123">
    <property type="entry name" value="PRibGlycinamide_synth_C_sf"/>
</dbReference>
<dbReference type="PANTHER" id="PTHR43472">
    <property type="entry name" value="PHOSPHORIBOSYLAMINE--GLYCINE LIGASE"/>
    <property type="match status" value="1"/>
</dbReference>
<keyword evidence="9" id="KW-0460">Magnesium</keyword>
<evidence type="ECO:0000256" key="4">
    <source>
        <dbReference type="ARBA" id="ARBA00013255"/>
    </source>
</evidence>
<dbReference type="InterPro" id="IPR020561">
    <property type="entry name" value="PRibGlycinamid_synth_ATP-grasp"/>
</dbReference>
<dbReference type="AlphaFoldDB" id="A0A6B0T5M4"/>
<dbReference type="OrthoDB" id="146558at2157"/>
<dbReference type="Gene3D" id="3.30.470.20">
    <property type="entry name" value="ATP-grasp fold, B domain"/>
    <property type="match status" value="1"/>
</dbReference>
<accession>A0A6B0T5M4</accession>
<dbReference type="GO" id="GO:0006189">
    <property type="term" value="P:'de novo' IMP biosynthetic process"/>
    <property type="evidence" value="ECO:0007669"/>
    <property type="project" value="UniProtKB-UniRule"/>
</dbReference>
<comment type="cofactor">
    <cofactor evidence="1">
        <name>Mn(2+)</name>
        <dbReference type="ChEBI" id="CHEBI:29035"/>
    </cofactor>
</comment>
<dbReference type="InterPro" id="IPR020562">
    <property type="entry name" value="PRibGlycinamide_synth_N"/>
</dbReference>
<dbReference type="UniPathway" id="UPA00074">
    <property type="reaction ID" value="UER00125"/>
</dbReference>
<dbReference type="SMART" id="SM01210">
    <property type="entry name" value="GARS_C"/>
    <property type="match status" value="1"/>
</dbReference>
<evidence type="ECO:0000256" key="10">
    <source>
        <dbReference type="ARBA" id="ARBA00023211"/>
    </source>
</evidence>
<dbReference type="EC" id="6.3.4.13" evidence="4 14"/>
<dbReference type="SMART" id="SM01209">
    <property type="entry name" value="GARS_A"/>
    <property type="match status" value="1"/>
</dbReference>
<protein>
    <recommendedName>
        <fullName evidence="4 14">Phosphoribosylamine--glycine ligase</fullName>
        <ecNumber evidence="4 14">6.3.4.13</ecNumber>
    </recommendedName>
    <alternativeName>
        <fullName evidence="14">GARS</fullName>
    </alternativeName>
    <alternativeName>
        <fullName evidence="12 14">Glycinamide ribonucleotide synthetase</fullName>
    </alternativeName>
    <alternativeName>
        <fullName evidence="13 14">Phosphoribosylglycinamide synthetase</fullName>
    </alternativeName>
</protein>
<feature type="domain" description="ATP-grasp" evidence="16">
    <location>
        <begin position="110"/>
        <end position="311"/>
    </location>
</feature>
<evidence type="ECO:0000256" key="3">
    <source>
        <dbReference type="ARBA" id="ARBA00005174"/>
    </source>
</evidence>
<keyword evidence="10" id="KW-0464">Manganese</keyword>
<keyword evidence="5 14" id="KW-0436">Ligase</keyword>
<evidence type="ECO:0000256" key="8">
    <source>
        <dbReference type="ARBA" id="ARBA00022840"/>
    </source>
</evidence>
<comment type="similarity">
    <text evidence="11 14">Belongs to the GARS family.</text>
</comment>
<evidence type="ECO:0000256" key="14">
    <source>
        <dbReference type="HAMAP-Rule" id="MF_00138"/>
    </source>
</evidence>
<dbReference type="Gene3D" id="3.40.50.20">
    <property type="match status" value="1"/>
</dbReference>
<dbReference type="Gene3D" id="3.90.600.10">
    <property type="entry name" value="Phosphoribosylglycinamide synthetase, C-terminal domain"/>
    <property type="match status" value="1"/>
</dbReference>
<dbReference type="PROSITE" id="PS00184">
    <property type="entry name" value="GARS"/>
    <property type="match status" value="1"/>
</dbReference>
<reference evidence="17 18" key="1">
    <citation type="submission" date="2019-12" db="EMBL/GenBank/DDBJ databases">
        <title>Isolation and characterization of three novel carbon monoxide-oxidizing members of Halobacteria from salione crusts and soils.</title>
        <authorList>
            <person name="Myers M.R."/>
            <person name="King G.M."/>
        </authorList>
    </citation>
    <scope>NUCLEOTIDE SEQUENCE [LARGE SCALE GENOMIC DNA]</scope>
    <source>
        <strain evidence="17 18">WSH3</strain>
    </source>
</reference>
<evidence type="ECO:0000256" key="5">
    <source>
        <dbReference type="ARBA" id="ARBA00022598"/>
    </source>
</evidence>
<evidence type="ECO:0000259" key="16">
    <source>
        <dbReference type="PROSITE" id="PS50975"/>
    </source>
</evidence>
<evidence type="ECO:0000256" key="1">
    <source>
        <dbReference type="ARBA" id="ARBA00001936"/>
    </source>
</evidence>
<keyword evidence="6 15" id="KW-0547">Nucleotide-binding</keyword>
<dbReference type="GO" id="GO:0009113">
    <property type="term" value="P:purine nucleobase biosynthetic process"/>
    <property type="evidence" value="ECO:0007669"/>
    <property type="project" value="InterPro"/>
</dbReference>
<evidence type="ECO:0000256" key="11">
    <source>
        <dbReference type="ARBA" id="ARBA00038345"/>
    </source>
</evidence>
<evidence type="ECO:0000256" key="7">
    <source>
        <dbReference type="ARBA" id="ARBA00022755"/>
    </source>
</evidence>
<organism evidence="17 18">
    <name type="scientific">Halovenus carboxidivorans</name>
    <dbReference type="NCBI Taxonomy" id="2692199"/>
    <lineage>
        <taxon>Archaea</taxon>
        <taxon>Methanobacteriati</taxon>
        <taxon>Methanobacteriota</taxon>
        <taxon>Stenosarchaea group</taxon>
        <taxon>Halobacteria</taxon>
        <taxon>Halobacteriales</taxon>
        <taxon>Haloarculaceae</taxon>
        <taxon>Halovenus</taxon>
    </lineage>
</organism>
<dbReference type="Gene3D" id="3.30.1490.20">
    <property type="entry name" value="ATP-grasp fold, A domain"/>
    <property type="match status" value="1"/>
</dbReference>
<gene>
    <name evidence="14 17" type="primary">purD</name>
    <name evidence="17" type="ORF">GRX03_03225</name>
</gene>
<dbReference type="SUPFAM" id="SSF52440">
    <property type="entry name" value="PreATP-grasp domain"/>
    <property type="match status" value="1"/>
</dbReference>
<dbReference type="EMBL" id="WUUT01000001">
    <property type="protein sequence ID" value="MXR50622.1"/>
    <property type="molecule type" value="Genomic_DNA"/>
</dbReference>
<keyword evidence="18" id="KW-1185">Reference proteome</keyword>
<sequence length="439" mass="47298">MDETVLLVGGGGREHAIARALADTDAALYACAGNRNPGIARLAAGFETLETTNPTAVRSYAEEVGATLAVIGPEAPLQAGVADALDEAGVYAFGPQESEARIETDKAFQRRFMRKHDIPGCPDFETFEDTEAACEYIDEYDGDLAVKPAGLTGGKGVRVIGDQVTAEEAKEYIRDSEYDRIVLEERLVGEEFTIQAFVANGQLRVTPAVQDHKRAYEGDEGPNTGGMGAYSDASLELPFMSEAEYNEAVDVLRATVDALDGYKGVLYGQFMLTTEGIKVVEFNARFGDPEAMNTLPVLNTNFLDVLVAAREEESLPQLSFSPRATVCKYAVPDGYPTDPEAGTKVAIDDDDVARIAAEHGDGDALLYYASVDERDDGIYTTTSRSFAVVGVAESITDAEEIADAAIREAGEDGLRVRHDIGKPDLVQQRIDHMADLRGE</sequence>
<evidence type="ECO:0000256" key="15">
    <source>
        <dbReference type="PROSITE-ProRule" id="PRU00409"/>
    </source>
</evidence>
<name>A0A6B0T5M4_9EURY</name>
<dbReference type="Pfam" id="PF02843">
    <property type="entry name" value="GARS_C"/>
    <property type="match status" value="1"/>
</dbReference>
<dbReference type="Proteomes" id="UP000466535">
    <property type="component" value="Unassembled WGS sequence"/>
</dbReference>
<comment type="cofactor">
    <cofactor evidence="2">
        <name>Mg(2+)</name>
        <dbReference type="ChEBI" id="CHEBI:18420"/>
    </cofactor>
</comment>
<dbReference type="GO" id="GO:0004637">
    <property type="term" value="F:phosphoribosylamine-glycine ligase activity"/>
    <property type="evidence" value="ECO:0007669"/>
    <property type="project" value="UniProtKB-UniRule"/>
</dbReference>
<dbReference type="InterPro" id="IPR020560">
    <property type="entry name" value="PRibGlycinamide_synth_C-dom"/>
</dbReference>
<dbReference type="Pfam" id="PF01071">
    <property type="entry name" value="GARS_A"/>
    <property type="match status" value="1"/>
</dbReference>
<dbReference type="Pfam" id="PF02844">
    <property type="entry name" value="GARS_N"/>
    <property type="match status" value="1"/>
</dbReference>
<dbReference type="PANTHER" id="PTHR43472:SF1">
    <property type="entry name" value="PHOSPHORIBOSYLAMINE--GLYCINE LIGASE, CHLOROPLASTIC"/>
    <property type="match status" value="1"/>
</dbReference>
<evidence type="ECO:0000313" key="17">
    <source>
        <dbReference type="EMBL" id="MXR50622.1"/>
    </source>
</evidence>
<keyword evidence="7 14" id="KW-0658">Purine biosynthesis</keyword>
<dbReference type="HAMAP" id="MF_00138">
    <property type="entry name" value="GARS"/>
    <property type="match status" value="1"/>
</dbReference>
<comment type="caution">
    <text evidence="17">The sequence shown here is derived from an EMBL/GenBank/DDBJ whole genome shotgun (WGS) entry which is preliminary data.</text>
</comment>
<proteinExistence type="inferred from homology"/>
<dbReference type="SUPFAM" id="SSF51246">
    <property type="entry name" value="Rudiment single hybrid motif"/>
    <property type="match status" value="1"/>
</dbReference>
<dbReference type="InterPro" id="IPR013815">
    <property type="entry name" value="ATP_grasp_subdomain_1"/>
</dbReference>
<evidence type="ECO:0000256" key="2">
    <source>
        <dbReference type="ARBA" id="ARBA00001946"/>
    </source>
</evidence>
<evidence type="ECO:0000256" key="6">
    <source>
        <dbReference type="ARBA" id="ARBA00022741"/>
    </source>
</evidence>
<evidence type="ECO:0000256" key="9">
    <source>
        <dbReference type="ARBA" id="ARBA00022842"/>
    </source>
</evidence>
<dbReference type="InterPro" id="IPR011761">
    <property type="entry name" value="ATP-grasp"/>
</dbReference>
<dbReference type="NCBIfam" id="TIGR00877">
    <property type="entry name" value="purD"/>
    <property type="match status" value="1"/>
</dbReference>
<evidence type="ECO:0000313" key="18">
    <source>
        <dbReference type="Proteomes" id="UP000466535"/>
    </source>
</evidence>
<dbReference type="SUPFAM" id="SSF56059">
    <property type="entry name" value="Glutathione synthetase ATP-binding domain-like"/>
    <property type="match status" value="1"/>
</dbReference>
<evidence type="ECO:0000256" key="13">
    <source>
        <dbReference type="ARBA" id="ARBA00042864"/>
    </source>
</evidence>
<dbReference type="InterPro" id="IPR020559">
    <property type="entry name" value="PRibGlycinamide_synth_CS"/>
</dbReference>
<dbReference type="InterPro" id="IPR011054">
    <property type="entry name" value="Rudment_hybrid_motif"/>
</dbReference>
<comment type="catalytic activity">
    <reaction evidence="14">
        <text>5-phospho-beta-D-ribosylamine + glycine + ATP = N(1)-(5-phospho-beta-D-ribosyl)glycinamide + ADP + phosphate + H(+)</text>
        <dbReference type="Rhea" id="RHEA:17453"/>
        <dbReference type="ChEBI" id="CHEBI:15378"/>
        <dbReference type="ChEBI" id="CHEBI:30616"/>
        <dbReference type="ChEBI" id="CHEBI:43474"/>
        <dbReference type="ChEBI" id="CHEBI:57305"/>
        <dbReference type="ChEBI" id="CHEBI:58681"/>
        <dbReference type="ChEBI" id="CHEBI:143788"/>
        <dbReference type="ChEBI" id="CHEBI:456216"/>
        <dbReference type="EC" id="6.3.4.13"/>
    </reaction>
</comment>
<dbReference type="PROSITE" id="PS50975">
    <property type="entry name" value="ATP_GRASP"/>
    <property type="match status" value="1"/>
</dbReference>
<dbReference type="GO" id="GO:0046872">
    <property type="term" value="F:metal ion binding"/>
    <property type="evidence" value="ECO:0007669"/>
    <property type="project" value="InterPro"/>
</dbReference>
<dbReference type="InterPro" id="IPR016185">
    <property type="entry name" value="PreATP-grasp_dom_sf"/>
</dbReference>
<dbReference type="InterPro" id="IPR000115">
    <property type="entry name" value="PRibGlycinamide_synth"/>
</dbReference>
<dbReference type="GO" id="GO:0005524">
    <property type="term" value="F:ATP binding"/>
    <property type="evidence" value="ECO:0007669"/>
    <property type="project" value="UniProtKB-UniRule"/>
</dbReference>
<keyword evidence="8 15" id="KW-0067">ATP-binding</keyword>
<comment type="pathway">
    <text evidence="3 14">Purine metabolism; IMP biosynthesis via de novo pathway; N(1)-(5-phospho-D-ribosyl)glycinamide from 5-phospho-alpha-D-ribose 1-diphosphate: step 2/2.</text>
</comment>
<evidence type="ECO:0000256" key="12">
    <source>
        <dbReference type="ARBA" id="ARBA00042242"/>
    </source>
</evidence>
<dbReference type="RefSeq" id="WP_159762733.1">
    <property type="nucleotide sequence ID" value="NZ_WUUT01000001.1"/>
</dbReference>